<feature type="signal peptide" evidence="18">
    <location>
        <begin position="1"/>
        <end position="20"/>
    </location>
</feature>
<dbReference type="InterPro" id="IPR033697">
    <property type="entry name" value="Ribonuclease_T2_eukaryotic"/>
</dbReference>
<comment type="similarity">
    <text evidence="3 16">Belongs to the RNase T2 family.</text>
</comment>
<dbReference type="GO" id="GO:0033897">
    <property type="term" value="F:ribonuclease T2 activity"/>
    <property type="evidence" value="ECO:0007669"/>
    <property type="project" value="UniProtKB-EC"/>
</dbReference>
<dbReference type="EMBL" id="JAODAN010000001">
    <property type="protein sequence ID" value="KAK1927864.1"/>
    <property type="molecule type" value="Genomic_DNA"/>
</dbReference>
<dbReference type="Proteomes" id="UP001182556">
    <property type="component" value="Unassembled WGS sequence"/>
</dbReference>
<dbReference type="Gene3D" id="3.90.730.10">
    <property type="entry name" value="Ribonuclease T2-like"/>
    <property type="match status" value="1"/>
</dbReference>
<dbReference type="EC" id="4.6.1.19" evidence="4"/>
<dbReference type="GO" id="GO:0003723">
    <property type="term" value="F:RNA binding"/>
    <property type="evidence" value="ECO:0007669"/>
    <property type="project" value="InterPro"/>
</dbReference>
<comment type="function">
    <text evidence="13">Rnase which modulates cell survival under stress conditions. Released from the vacuole to the cytoplasm during stress to promote tRNA and rRNA cleavage and to activate separately a downstream pathway that promotes cell death. Involved in cell size, vacuolar morphology and growth at high temperatures and high salt concentration.</text>
</comment>
<evidence type="ECO:0000259" key="19">
    <source>
        <dbReference type="Pfam" id="PF25488"/>
    </source>
</evidence>
<dbReference type="Pfam" id="PF00445">
    <property type="entry name" value="Ribonuclease_T2"/>
    <property type="match status" value="1"/>
</dbReference>
<keyword evidence="21" id="KW-1185">Reference proteome</keyword>
<evidence type="ECO:0000256" key="2">
    <source>
        <dbReference type="ARBA" id="ARBA00004496"/>
    </source>
</evidence>
<keyword evidence="7" id="KW-0540">Nuclease</keyword>
<feature type="active site" evidence="15">
    <location>
        <position position="338"/>
    </location>
</feature>
<keyword evidence="8 18" id="KW-0732">Signal</keyword>
<dbReference type="SUPFAM" id="SSF55895">
    <property type="entry name" value="Ribonuclease Rh-like"/>
    <property type="match status" value="1"/>
</dbReference>
<evidence type="ECO:0000256" key="17">
    <source>
        <dbReference type="SAM" id="MobiDB-lite"/>
    </source>
</evidence>
<dbReference type="InterPro" id="IPR033130">
    <property type="entry name" value="RNase_T2_His_AS_2"/>
</dbReference>
<evidence type="ECO:0000256" key="1">
    <source>
        <dbReference type="ARBA" id="ARBA00004410"/>
    </source>
</evidence>
<keyword evidence="11" id="KW-0325">Glycoprotein</keyword>
<evidence type="ECO:0000256" key="5">
    <source>
        <dbReference type="ARBA" id="ARBA00022490"/>
    </source>
</evidence>
<feature type="chain" id="PRO_5041996074" description="Ribonuclease T2-like" evidence="18">
    <location>
        <begin position="21"/>
        <end position="615"/>
    </location>
</feature>
<name>A0AAD9LA86_PAPLA</name>
<dbReference type="InterPro" id="IPR036430">
    <property type="entry name" value="RNase_T2-like_sf"/>
</dbReference>
<gene>
    <name evidence="20" type="ORF">DB88DRAFT_470451</name>
</gene>
<dbReference type="PROSITE" id="PS00530">
    <property type="entry name" value="RNASE_T2_1"/>
    <property type="match status" value="1"/>
</dbReference>
<evidence type="ECO:0000256" key="12">
    <source>
        <dbReference type="ARBA" id="ARBA00023239"/>
    </source>
</evidence>
<dbReference type="PANTHER" id="PTHR11240:SF22">
    <property type="entry name" value="RIBONUCLEASE T2"/>
    <property type="match status" value="1"/>
</dbReference>
<feature type="region of interest" description="Disordered" evidence="17">
    <location>
        <begin position="464"/>
        <end position="484"/>
    </location>
</feature>
<dbReference type="CDD" id="cd01061">
    <property type="entry name" value="RNase_T2_euk"/>
    <property type="match status" value="1"/>
</dbReference>
<evidence type="ECO:0000256" key="16">
    <source>
        <dbReference type="RuleBase" id="RU004328"/>
    </source>
</evidence>
<comment type="subcellular location">
    <subcellularLocation>
        <location evidence="2">Cytoplasm</location>
    </subcellularLocation>
    <subcellularLocation>
        <location evidence="1">Vacuole lumen</location>
    </subcellularLocation>
</comment>
<keyword evidence="9" id="KW-0378">Hydrolase</keyword>
<evidence type="ECO:0000256" key="11">
    <source>
        <dbReference type="ARBA" id="ARBA00023180"/>
    </source>
</evidence>
<evidence type="ECO:0000256" key="8">
    <source>
        <dbReference type="ARBA" id="ARBA00022729"/>
    </source>
</evidence>
<evidence type="ECO:0000256" key="6">
    <source>
        <dbReference type="ARBA" id="ARBA00022554"/>
    </source>
</evidence>
<evidence type="ECO:0000313" key="21">
    <source>
        <dbReference type="Proteomes" id="UP001182556"/>
    </source>
</evidence>
<evidence type="ECO:0000256" key="15">
    <source>
        <dbReference type="PIRSR" id="PIRSR633697-1"/>
    </source>
</evidence>
<feature type="domain" description="RNase T2-like C-terminal" evidence="19">
    <location>
        <begin position="506"/>
        <end position="607"/>
    </location>
</feature>
<feature type="active site" evidence="15">
    <location>
        <position position="276"/>
    </location>
</feature>
<dbReference type="GO" id="GO:0006401">
    <property type="term" value="P:RNA catabolic process"/>
    <property type="evidence" value="ECO:0007669"/>
    <property type="project" value="UniProtKB-ARBA"/>
</dbReference>
<dbReference type="InterPro" id="IPR001568">
    <property type="entry name" value="RNase_T2-like"/>
</dbReference>
<dbReference type="GO" id="GO:0005775">
    <property type="term" value="C:vacuolar lumen"/>
    <property type="evidence" value="ECO:0007669"/>
    <property type="project" value="UniProtKB-SubCell"/>
</dbReference>
<dbReference type="GO" id="GO:0005576">
    <property type="term" value="C:extracellular region"/>
    <property type="evidence" value="ECO:0007669"/>
    <property type="project" value="TreeGrafter"/>
</dbReference>
<evidence type="ECO:0000256" key="10">
    <source>
        <dbReference type="ARBA" id="ARBA00023157"/>
    </source>
</evidence>
<dbReference type="InterPro" id="IPR057328">
    <property type="entry name" value="RNaseT2L_C"/>
</dbReference>
<organism evidence="20 21">
    <name type="scientific">Papiliotrema laurentii</name>
    <name type="common">Cryptococcus laurentii</name>
    <dbReference type="NCBI Taxonomy" id="5418"/>
    <lineage>
        <taxon>Eukaryota</taxon>
        <taxon>Fungi</taxon>
        <taxon>Dikarya</taxon>
        <taxon>Basidiomycota</taxon>
        <taxon>Agaricomycotina</taxon>
        <taxon>Tremellomycetes</taxon>
        <taxon>Tremellales</taxon>
        <taxon>Rhynchogastremaceae</taxon>
        <taxon>Papiliotrema</taxon>
    </lineage>
</organism>
<evidence type="ECO:0000256" key="14">
    <source>
        <dbReference type="ARBA" id="ARBA00071169"/>
    </source>
</evidence>
<evidence type="ECO:0000256" key="4">
    <source>
        <dbReference type="ARBA" id="ARBA00012571"/>
    </source>
</evidence>
<feature type="region of interest" description="Disordered" evidence="17">
    <location>
        <begin position="192"/>
        <end position="211"/>
    </location>
</feature>
<comment type="caution">
    <text evidence="20">The sequence shown here is derived from an EMBL/GenBank/DDBJ whole genome shotgun (WGS) entry which is preliminary data.</text>
</comment>
<dbReference type="InterPro" id="IPR018188">
    <property type="entry name" value="RNase_T2_His_AS_1"/>
</dbReference>
<feature type="active site" evidence="15">
    <location>
        <position position="334"/>
    </location>
</feature>
<keyword evidence="5" id="KW-0963">Cytoplasm</keyword>
<protein>
    <recommendedName>
        <fullName evidence="14">Ribonuclease T2-like</fullName>
        <ecNumber evidence="4">4.6.1.19</ecNumber>
    </recommendedName>
</protein>
<dbReference type="GO" id="GO:0016787">
    <property type="term" value="F:hydrolase activity"/>
    <property type="evidence" value="ECO:0007669"/>
    <property type="project" value="UniProtKB-KW"/>
</dbReference>
<keyword evidence="12" id="KW-0456">Lyase</keyword>
<feature type="domain" description="RNase T2-like C-terminal" evidence="19">
    <location>
        <begin position="72"/>
        <end position="185"/>
    </location>
</feature>
<dbReference type="Pfam" id="PF25488">
    <property type="entry name" value="RNaseT2L_C"/>
    <property type="match status" value="2"/>
</dbReference>
<accession>A0AAD9LA86</accession>
<proteinExistence type="inferred from homology"/>
<evidence type="ECO:0000256" key="18">
    <source>
        <dbReference type="SAM" id="SignalP"/>
    </source>
</evidence>
<evidence type="ECO:0000313" key="20">
    <source>
        <dbReference type="EMBL" id="KAK1927864.1"/>
    </source>
</evidence>
<evidence type="ECO:0000256" key="9">
    <source>
        <dbReference type="ARBA" id="ARBA00022801"/>
    </source>
</evidence>
<dbReference type="FunFam" id="3.90.730.10:FF:000004">
    <property type="entry name" value="Ribonuclease T2-like"/>
    <property type="match status" value="1"/>
</dbReference>
<sequence length="615" mass="63496">MIPLSALTISLLALVGSVDAYAVRPVPTPDPTTDSGSNAGRLAQGLAPLKPKALWNGQKTRRQTVPSGTPSLTEQGFLYAVQADQSVAGCVISDGTWFVGGTCATYKSVMTGEQATLSTSKGPCMITAAGTLSCASGNTATTFTVNTDGTLSVAGASAFSADQVPASSTRQTIYNDASHAVPLTLDFVVKGTSQPSSSAPPTSSSASSTSSSAAYPSGTGLTVCSAQDVSSFALSCSSASVQDTCCTDSPGGHMLQTQFWDTGSQSTGPNNSWTLHGLWPDNCDGTYEQYCDPTRETTDVRGTLQANGQTDLLAYMDIYWKDYQGNDESFWEHEYNKHGTCISSLEPKCFNNYQPQQDLVVYFNRAVDLYKGLPSFDWLAAAGIVPSLTATYTRAQIEAALGAHFSGGININCNGNTFNELWYHYRTQGGVASGNFVPSPAVGSGSTCPSTGIRFLPKYVDITTPTTPPSSGPSSAPSSAPSGGTAPAAGVRGYIYPTYPDGTVESASCMISDGTWYKGGSCAGYTLVGTGVDGSYNLQTSKGLCAVDASSALACASTVAVGSAAVVTIDASTGTISLSGSDGFSADAVPSGSTRQKVYAGATRAIDFVLRFVGQ</sequence>
<evidence type="ECO:0000256" key="3">
    <source>
        <dbReference type="ARBA" id="ARBA00007469"/>
    </source>
</evidence>
<evidence type="ECO:0000256" key="13">
    <source>
        <dbReference type="ARBA" id="ARBA00025494"/>
    </source>
</evidence>
<dbReference type="PANTHER" id="PTHR11240">
    <property type="entry name" value="RIBONUCLEASE T2"/>
    <property type="match status" value="1"/>
</dbReference>
<keyword evidence="10" id="KW-1015">Disulfide bond</keyword>
<dbReference type="PROSITE" id="PS00531">
    <property type="entry name" value="RNASE_T2_2"/>
    <property type="match status" value="1"/>
</dbReference>
<keyword evidence="6" id="KW-0926">Vacuole</keyword>
<evidence type="ECO:0000256" key="7">
    <source>
        <dbReference type="ARBA" id="ARBA00022722"/>
    </source>
</evidence>
<feature type="compositionally biased region" description="Low complexity" evidence="17">
    <location>
        <begin position="472"/>
        <end position="484"/>
    </location>
</feature>
<reference evidence="20" key="1">
    <citation type="submission" date="2023-02" db="EMBL/GenBank/DDBJ databases">
        <title>Identification and recombinant expression of a fungal hydrolase from Papiliotrema laurentii that hydrolyzes apple cutin and clears colloidal polyester polyurethane.</title>
        <authorList>
            <consortium name="DOE Joint Genome Institute"/>
            <person name="Roman V.A."/>
            <person name="Bojanowski C."/>
            <person name="Crable B.R."/>
            <person name="Wagner D.N."/>
            <person name="Hung C.S."/>
            <person name="Nadeau L.J."/>
            <person name="Schratz L."/>
            <person name="Haridas S."/>
            <person name="Pangilinan J."/>
            <person name="Lipzen A."/>
            <person name="Na H."/>
            <person name="Yan M."/>
            <person name="Ng V."/>
            <person name="Grigoriev I.V."/>
            <person name="Spatafora J.W."/>
            <person name="Barlow D."/>
            <person name="Biffinger J."/>
            <person name="Kelley-Loughnane N."/>
            <person name="Varaljay V.A."/>
            <person name="Crookes-Goodson W.J."/>
        </authorList>
    </citation>
    <scope>NUCLEOTIDE SEQUENCE</scope>
    <source>
        <strain evidence="20">5307AH</strain>
    </source>
</reference>
<dbReference type="AlphaFoldDB" id="A0AAD9LA86"/>